<protein>
    <submittedName>
        <fullName>Tyrosine kinase</fullName>
    </submittedName>
</protein>
<reference key="1">
    <citation type="journal article" date="1994" name="DNA Cell Biol.">
        <title>An analysis of Xenopus tyrosine kinase genes and their expression in early development.</title>
        <authorList>
            <person name="Islam N."/>
            <person name="Guimond A."/>
            <person name="Sanchez A."/>
            <person name="Moss T."/>
        </authorList>
    </citation>
    <scope>NUCLEOTIDE SEQUENCE</scope>
</reference>
<accession>Q9PSA8</accession>
<dbReference type="AlphaFoldDB" id="Q9PSA8"/>
<sequence length="23" mass="2671">IKWTAPDTSSKSIRLYDVWTFGV</sequence>
<name>Q9PSA8_XENBO</name>
<proteinExistence type="predicted"/>
<organism>
    <name type="scientific">Xenopus borealis</name>
    <name type="common">Kenyan clawed frog</name>
    <dbReference type="NCBI Taxonomy" id="8354"/>
    <lineage>
        <taxon>Eukaryota</taxon>
        <taxon>Metazoa</taxon>
        <taxon>Chordata</taxon>
        <taxon>Craniata</taxon>
        <taxon>Vertebrata</taxon>
        <taxon>Euteleostomi</taxon>
        <taxon>Amphibia</taxon>
        <taxon>Batrachia</taxon>
        <taxon>Anura</taxon>
        <taxon>Pipoidea</taxon>
        <taxon>Pipidae</taxon>
        <taxon>Xenopodinae</taxon>
        <taxon>Xenopus</taxon>
        <taxon>Xenopus</taxon>
    </lineage>
</organism>